<keyword evidence="4" id="KW-0963">Cytoplasm</keyword>
<dbReference type="InterPro" id="IPR003107">
    <property type="entry name" value="HAT"/>
</dbReference>
<keyword evidence="4" id="KW-0507">mRNA processing</keyword>
<feature type="domain" description="Suppressor of forked" evidence="6">
    <location>
        <begin position="231"/>
        <end position="839"/>
    </location>
</feature>
<dbReference type="OrthoDB" id="26282at2759"/>
<dbReference type="GO" id="GO:0005634">
    <property type="term" value="C:nucleus"/>
    <property type="evidence" value="ECO:0007669"/>
    <property type="project" value="UniProtKB-SubCell"/>
</dbReference>
<feature type="region of interest" description="Disordered" evidence="5">
    <location>
        <begin position="1"/>
        <end position="22"/>
    </location>
</feature>
<dbReference type="GeneID" id="19167513"/>
<dbReference type="SUPFAM" id="SSF48452">
    <property type="entry name" value="TPR-like"/>
    <property type="match status" value="2"/>
</dbReference>
<feature type="region of interest" description="Disordered" evidence="5">
    <location>
        <begin position="41"/>
        <end position="176"/>
    </location>
</feature>
<feature type="compositionally biased region" description="Low complexity" evidence="5">
    <location>
        <begin position="907"/>
        <end position="926"/>
    </location>
</feature>
<comment type="caution">
    <text evidence="7">The sequence shown here is derived from an EMBL/GenBank/DDBJ whole genome shotgun (WGS) entry which is preliminary data.</text>
</comment>
<dbReference type="Gene3D" id="1.25.40.1040">
    <property type="match status" value="1"/>
</dbReference>
<dbReference type="AlphaFoldDB" id="W9YVY2"/>
<dbReference type="STRING" id="1182542.W9YVY2"/>
<sequence>MASPDQDSLSPSNVGQAARSPQFDFNNIAAMTDYSDVHLTQPLGASEMESVDTSRDPILSTTQSTLQPFSPQPVSQLSPQGAAPDLTHSSASTPAQAQPQPQPRIVGGFEVDDDPEDEEGTPDGKDEVDVYDPAVGLDFDVSTPAPASPFDRTSQSPEQENGITPAPVQATGSPADISSSTLAVGVDAPRTATATPVQTASNVPPQPDPPRSPVNGAVAPGLPKSRLAHDVVGILEDRIKDDPRGDIDAYLELIHEFKSRHKQDEVRRVYEQYLSVFPFAAEQWCAYVRWEEEHDRMRAMETLFNRSLLEVLDVQLWSLYINYVRRRNSMQTGDIARSYNIINDAFSFALKTIGMDKDSGSLWQDYIHFLKTGPGTVGGTGWQDGAKVDTLREAYQKAIAVPTAATTTLWKEYDAFETGLSKINGRKYLQEKSPVYMTARTAYTQLQNLTKDLRRTSRPRLPPSPGFQAHDDYMKQVSLWKQWIDWEKEDNLVLKDEDLALLRSRILFTYKQALMALQFWPEIWYDAVEFCFANGLDSDGVKLLNQGIASNPESPLLAFKLADRIESSTQNDEGNDPGAKERMKKIREPYDRVLDALYELIKKGSAREKQDIQNAELAATTNGDGSGSGEDEINAANVTAKKAMLDNEIENIKKAAHVQTSLLSRMISHVWIALMRATRRVQGKGLPTDRGPSGFRAVFGEARKRGKLTSDFYVESARIEWQCYRDPTGTKILDRGMKLFPEDDYLPLQYIKHLFEINDVTNARAVFETTVKRLLAHDDAEHTAKAKPLFAYLHDYESKYGELAQLQALEDRMRKHFPEDPTLKLFSSRYSTPAFDTINVHPVISLQQIRPRQGTVVPSVEVPEPINSPIQKVVDSITTSSPKRPFPDEFDDVGPRKIARGESPLKGAAGRRMNQQQQQRQANNPPAGLPPFPVPPPLPPQIAYLLSILPKASTYVDARLDAAKMVELIRDVHLPPPAAVGGQHHPPPAPVPATSWAPYQPHQHQPVAMPPQGYNIAPPGVTQGQYGSAPFRYA</sequence>
<gene>
    <name evidence="7" type="ORF">A1O3_03385</name>
</gene>
<protein>
    <recommendedName>
        <fullName evidence="4">mRNA 3'-end-processing protein RNA14</fullName>
    </recommendedName>
</protein>
<dbReference type="GO" id="GO:0003729">
    <property type="term" value="F:mRNA binding"/>
    <property type="evidence" value="ECO:0007669"/>
    <property type="project" value="TreeGrafter"/>
</dbReference>
<name>W9YVY2_9EURO</name>
<organism evidence="7 8">
    <name type="scientific">Capronia epimyces CBS 606.96</name>
    <dbReference type="NCBI Taxonomy" id="1182542"/>
    <lineage>
        <taxon>Eukaryota</taxon>
        <taxon>Fungi</taxon>
        <taxon>Dikarya</taxon>
        <taxon>Ascomycota</taxon>
        <taxon>Pezizomycotina</taxon>
        <taxon>Eurotiomycetes</taxon>
        <taxon>Chaetothyriomycetidae</taxon>
        <taxon>Chaetothyriales</taxon>
        <taxon>Herpotrichiellaceae</taxon>
        <taxon>Capronia</taxon>
    </lineage>
</organism>
<reference evidence="7 8" key="1">
    <citation type="submission" date="2013-03" db="EMBL/GenBank/DDBJ databases">
        <title>The Genome Sequence of Capronia epimyces CBS 606.96.</title>
        <authorList>
            <consortium name="The Broad Institute Genomics Platform"/>
            <person name="Cuomo C."/>
            <person name="de Hoog S."/>
            <person name="Gorbushina A."/>
            <person name="Walker B."/>
            <person name="Young S.K."/>
            <person name="Zeng Q."/>
            <person name="Gargeya S."/>
            <person name="Fitzgerald M."/>
            <person name="Haas B."/>
            <person name="Abouelleil A."/>
            <person name="Allen A.W."/>
            <person name="Alvarado L."/>
            <person name="Arachchi H.M."/>
            <person name="Berlin A.M."/>
            <person name="Chapman S.B."/>
            <person name="Gainer-Dewar J."/>
            <person name="Goldberg J."/>
            <person name="Griggs A."/>
            <person name="Gujja S."/>
            <person name="Hansen M."/>
            <person name="Howarth C."/>
            <person name="Imamovic A."/>
            <person name="Ireland A."/>
            <person name="Larimer J."/>
            <person name="McCowan C."/>
            <person name="Murphy C."/>
            <person name="Pearson M."/>
            <person name="Poon T.W."/>
            <person name="Priest M."/>
            <person name="Roberts A."/>
            <person name="Saif S."/>
            <person name="Shea T."/>
            <person name="Sisk P."/>
            <person name="Sykes S."/>
            <person name="Wortman J."/>
            <person name="Nusbaum C."/>
            <person name="Birren B."/>
        </authorList>
    </citation>
    <scope>NUCLEOTIDE SEQUENCE [LARGE SCALE GENOMIC DNA]</scope>
    <source>
        <strain evidence="7 8">CBS 606.96</strain>
    </source>
</reference>
<comment type="subcellular location">
    <subcellularLocation>
        <location evidence="4">Nucleus</location>
    </subcellularLocation>
    <subcellularLocation>
        <location evidence="4">Cytoplasm</location>
    </subcellularLocation>
    <text evidence="4">Nucleus and/or cytoplasm.</text>
</comment>
<feature type="region of interest" description="Disordered" evidence="5">
    <location>
        <begin position="877"/>
        <end position="935"/>
    </location>
</feature>
<evidence type="ECO:0000256" key="1">
    <source>
        <dbReference type="ARBA" id="ARBA00002863"/>
    </source>
</evidence>
<evidence type="ECO:0000256" key="5">
    <source>
        <dbReference type="SAM" id="MobiDB-lite"/>
    </source>
</evidence>
<dbReference type="PANTHER" id="PTHR19980:SF0">
    <property type="entry name" value="CLEAVAGE STIMULATION FACTOR SUBUNIT 3"/>
    <property type="match status" value="1"/>
</dbReference>
<feature type="compositionally biased region" description="Low complexity" evidence="5">
    <location>
        <begin position="89"/>
        <end position="99"/>
    </location>
</feature>
<dbReference type="GO" id="GO:0180010">
    <property type="term" value="P:co-transcriptional mRNA 3'-end processing, cleavage and polyadenylation pathway"/>
    <property type="evidence" value="ECO:0007669"/>
    <property type="project" value="UniProtKB-UniRule"/>
</dbReference>
<dbReference type="InterPro" id="IPR008847">
    <property type="entry name" value="Suf"/>
</dbReference>
<feature type="compositionally biased region" description="Acidic residues" evidence="5">
    <location>
        <begin position="110"/>
        <end position="121"/>
    </location>
</feature>
<evidence type="ECO:0000256" key="4">
    <source>
        <dbReference type="RuleBase" id="RU369035"/>
    </source>
</evidence>
<dbReference type="eggNOG" id="KOG1914">
    <property type="taxonomic scope" value="Eukaryota"/>
</dbReference>
<dbReference type="PANTHER" id="PTHR19980">
    <property type="entry name" value="RNA CLEAVAGE STIMULATION FACTOR"/>
    <property type="match status" value="1"/>
</dbReference>
<dbReference type="SMART" id="SM00386">
    <property type="entry name" value="HAT"/>
    <property type="match status" value="4"/>
</dbReference>
<evidence type="ECO:0000313" key="7">
    <source>
        <dbReference type="EMBL" id="EXJ86434.1"/>
    </source>
</evidence>
<keyword evidence="2" id="KW-0677">Repeat</keyword>
<dbReference type="HOGENOM" id="CLU_007630_1_1_1"/>
<accession>W9YVY2</accession>
<evidence type="ECO:0000256" key="3">
    <source>
        <dbReference type="ARBA" id="ARBA00023242"/>
    </source>
</evidence>
<evidence type="ECO:0000256" key="2">
    <source>
        <dbReference type="ARBA" id="ARBA00022737"/>
    </source>
</evidence>
<evidence type="ECO:0000313" key="8">
    <source>
        <dbReference type="Proteomes" id="UP000019478"/>
    </source>
</evidence>
<feature type="compositionally biased region" description="Polar residues" evidence="5">
    <location>
        <begin position="151"/>
        <end position="162"/>
    </location>
</feature>
<dbReference type="EMBL" id="AMGY01000003">
    <property type="protein sequence ID" value="EXJ86434.1"/>
    <property type="molecule type" value="Genomic_DNA"/>
</dbReference>
<dbReference type="Pfam" id="PF05843">
    <property type="entry name" value="Suf"/>
    <property type="match status" value="1"/>
</dbReference>
<dbReference type="GO" id="GO:0005737">
    <property type="term" value="C:cytoplasm"/>
    <property type="evidence" value="ECO:0007669"/>
    <property type="project" value="UniProtKB-SubCell"/>
</dbReference>
<dbReference type="Proteomes" id="UP000019478">
    <property type="component" value="Unassembled WGS sequence"/>
</dbReference>
<feature type="compositionally biased region" description="Polar residues" evidence="5">
    <location>
        <begin position="1"/>
        <end position="15"/>
    </location>
</feature>
<feature type="region of interest" description="Disordered" evidence="5">
    <location>
        <begin position="194"/>
        <end position="222"/>
    </location>
</feature>
<dbReference type="RefSeq" id="XP_007731713.1">
    <property type="nucleotide sequence ID" value="XM_007733523.1"/>
</dbReference>
<feature type="compositionally biased region" description="Polar residues" evidence="5">
    <location>
        <begin position="194"/>
        <end position="203"/>
    </location>
</feature>
<proteinExistence type="predicted"/>
<keyword evidence="3 4" id="KW-0539">Nucleus</keyword>
<dbReference type="InterPro" id="IPR045243">
    <property type="entry name" value="Rna14-like"/>
</dbReference>
<comment type="function">
    <text evidence="1 4">Component of the cleavage factor IA (CFIA) complex, which is involved in the endonucleolytic cleavage during polyadenylation-dependent pre-mRNA 3'-end formation.</text>
</comment>
<keyword evidence="8" id="KW-1185">Reference proteome</keyword>
<feature type="compositionally biased region" description="Polar residues" evidence="5">
    <location>
        <begin position="59"/>
        <end position="79"/>
    </location>
</feature>
<evidence type="ECO:0000259" key="6">
    <source>
        <dbReference type="Pfam" id="PF05843"/>
    </source>
</evidence>
<dbReference type="InterPro" id="IPR011990">
    <property type="entry name" value="TPR-like_helical_dom_sf"/>
</dbReference>